<keyword evidence="1 6" id="KW-0436">Ligase</keyword>
<dbReference type="GO" id="GO:0006400">
    <property type="term" value="P:tRNA modification"/>
    <property type="evidence" value="ECO:0007669"/>
    <property type="project" value="UniProtKB-UniRule"/>
</dbReference>
<keyword evidence="2 6" id="KW-0819">tRNA processing</keyword>
<name>A0AAX1URC9_CERSP</name>
<evidence type="ECO:0000259" key="7">
    <source>
        <dbReference type="Pfam" id="PF01171"/>
    </source>
</evidence>
<keyword evidence="6" id="KW-0963">Cytoplasm</keyword>
<dbReference type="NCBIfam" id="TIGR02432">
    <property type="entry name" value="lysidine_TilS_N"/>
    <property type="match status" value="1"/>
</dbReference>
<evidence type="ECO:0000256" key="4">
    <source>
        <dbReference type="ARBA" id="ARBA00022840"/>
    </source>
</evidence>
<evidence type="ECO:0000256" key="2">
    <source>
        <dbReference type="ARBA" id="ARBA00022694"/>
    </source>
</evidence>
<sequence>MPLRERFLRGPGLRETRALGLAVSGGGDSMALLHLAAEAGIATRAVTVDHGLRPEAADEARAVARVCAGLGVPHDILRWEGWDGRGNLMDQARRARLRLIAGWARGAGLEAVALGHTRDDVAETFLMRLARGAGVDGLAAMQAVRRAEGMVWLRPLLGIGREELRADLRRRGASWIEDPSNDNPAFDRVRMRQAMESLADLGLRPERLADVAGHLAEVRDALDLQLREAAGRLARVDRGDVVLAPAALELPPEILRRLLQAALQWVASAEYGPRGPALGEAMRRVFDGTTVTLHGCRLAPRREGLRIGREWQAVRSVVATVDGRWDGRWDLQAPGGADFSTDGLEIRALGPEGLARCPDWRATGLPRPSLLAAPSVWRGDALVAAPLAGLSNGWTAVAHPVQNGDFLSLLSH</sequence>
<dbReference type="CDD" id="cd01992">
    <property type="entry name" value="TilS_N"/>
    <property type="match status" value="1"/>
</dbReference>
<dbReference type="InterPro" id="IPR011063">
    <property type="entry name" value="TilS/TtcA_N"/>
</dbReference>
<dbReference type="PANTHER" id="PTHR43033">
    <property type="entry name" value="TRNA(ILE)-LYSIDINE SYNTHASE-RELATED"/>
    <property type="match status" value="1"/>
</dbReference>
<comment type="catalytic activity">
    <reaction evidence="5 6">
        <text>cytidine(34) in tRNA(Ile2) + L-lysine + ATP = lysidine(34) in tRNA(Ile2) + AMP + diphosphate + H(+)</text>
        <dbReference type="Rhea" id="RHEA:43744"/>
        <dbReference type="Rhea" id="RHEA-COMP:10625"/>
        <dbReference type="Rhea" id="RHEA-COMP:10670"/>
        <dbReference type="ChEBI" id="CHEBI:15378"/>
        <dbReference type="ChEBI" id="CHEBI:30616"/>
        <dbReference type="ChEBI" id="CHEBI:32551"/>
        <dbReference type="ChEBI" id="CHEBI:33019"/>
        <dbReference type="ChEBI" id="CHEBI:82748"/>
        <dbReference type="ChEBI" id="CHEBI:83665"/>
        <dbReference type="ChEBI" id="CHEBI:456215"/>
        <dbReference type="EC" id="6.3.4.19"/>
    </reaction>
</comment>
<dbReference type="GO" id="GO:0005524">
    <property type="term" value="F:ATP binding"/>
    <property type="evidence" value="ECO:0007669"/>
    <property type="project" value="UniProtKB-UniRule"/>
</dbReference>
<comment type="subcellular location">
    <subcellularLocation>
        <location evidence="6">Cytoplasm</location>
    </subcellularLocation>
</comment>
<accession>A0AAX1URC9</accession>
<dbReference type="AlphaFoldDB" id="A0AAX1URC9"/>
<comment type="similarity">
    <text evidence="6">Belongs to the tRNA(Ile)-lysidine synthase family.</text>
</comment>
<dbReference type="InterPro" id="IPR012795">
    <property type="entry name" value="tRNA_Ile_lys_synt_N"/>
</dbReference>
<feature type="binding site" evidence="6">
    <location>
        <begin position="24"/>
        <end position="29"/>
    </location>
    <ligand>
        <name>ATP</name>
        <dbReference type="ChEBI" id="CHEBI:30616"/>
    </ligand>
</feature>
<dbReference type="RefSeq" id="WP_118999095.1">
    <property type="nucleotide sequence ID" value="NZ_QWGP01000001.1"/>
</dbReference>
<keyword evidence="3 6" id="KW-0547">Nucleotide-binding</keyword>
<dbReference type="PANTHER" id="PTHR43033:SF5">
    <property type="entry name" value="TRNA(ILE)-LYSIDINE SYNTHETASE"/>
    <property type="match status" value="1"/>
</dbReference>
<reference evidence="8 9" key="1">
    <citation type="submission" date="2018-08" db="EMBL/GenBank/DDBJ databases">
        <title>Draft genome sequence of Rhodobacter sphaeroides FY.</title>
        <authorList>
            <person name="Rayyan A."/>
            <person name="Meyer T.E."/>
            <person name="Kyndt J.A."/>
        </authorList>
    </citation>
    <scope>NUCLEOTIDE SEQUENCE [LARGE SCALE GENOMIC DNA]</scope>
    <source>
        <strain evidence="8 9">FY</strain>
    </source>
</reference>
<dbReference type="HAMAP" id="MF_01161">
    <property type="entry name" value="tRNA_Ile_lys_synt"/>
    <property type="match status" value="1"/>
</dbReference>
<dbReference type="InterPro" id="IPR014729">
    <property type="entry name" value="Rossmann-like_a/b/a_fold"/>
</dbReference>
<keyword evidence="4 6" id="KW-0067">ATP-binding</keyword>
<evidence type="ECO:0000256" key="6">
    <source>
        <dbReference type="HAMAP-Rule" id="MF_01161"/>
    </source>
</evidence>
<dbReference type="Proteomes" id="UP000266305">
    <property type="component" value="Unassembled WGS sequence"/>
</dbReference>
<evidence type="ECO:0000313" key="8">
    <source>
        <dbReference type="EMBL" id="RHZ98786.1"/>
    </source>
</evidence>
<evidence type="ECO:0000256" key="1">
    <source>
        <dbReference type="ARBA" id="ARBA00022598"/>
    </source>
</evidence>
<protein>
    <recommendedName>
        <fullName evidence="6">tRNA(Ile)-lysidine synthase</fullName>
        <ecNumber evidence="6">6.3.4.19</ecNumber>
    </recommendedName>
    <alternativeName>
        <fullName evidence="6">tRNA(Ile)-2-lysyl-cytidine synthase</fullName>
    </alternativeName>
    <alternativeName>
        <fullName evidence="6">tRNA(Ile)-lysidine synthetase</fullName>
    </alternativeName>
</protein>
<comment type="caution">
    <text evidence="8">The sequence shown here is derived from an EMBL/GenBank/DDBJ whole genome shotgun (WGS) entry which is preliminary data.</text>
</comment>
<dbReference type="SUPFAM" id="SSF52402">
    <property type="entry name" value="Adenine nucleotide alpha hydrolases-like"/>
    <property type="match status" value="1"/>
</dbReference>
<comment type="domain">
    <text evidence="6">The N-terminal region contains the highly conserved SGGXDS motif, predicted to be a P-loop motif involved in ATP binding.</text>
</comment>
<evidence type="ECO:0000313" key="9">
    <source>
        <dbReference type="Proteomes" id="UP000266305"/>
    </source>
</evidence>
<dbReference type="GO" id="GO:0005737">
    <property type="term" value="C:cytoplasm"/>
    <property type="evidence" value="ECO:0007669"/>
    <property type="project" value="UniProtKB-SubCell"/>
</dbReference>
<dbReference type="Pfam" id="PF01171">
    <property type="entry name" value="ATP_bind_3"/>
    <property type="match status" value="1"/>
</dbReference>
<organism evidence="8 9">
    <name type="scientific">Cereibacter sphaeroides</name>
    <name type="common">Rhodobacter sphaeroides</name>
    <dbReference type="NCBI Taxonomy" id="1063"/>
    <lineage>
        <taxon>Bacteria</taxon>
        <taxon>Pseudomonadati</taxon>
        <taxon>Pseudomonadota</taxon>
        <taxon>Alphaproteobacteria</taxon>
        <taxon>Rhodobacterales</taxon>
        <taxon>Paracoccaceae</taxon>
        <taxon>Cereibacter</taxon>
    </lineage>
</organism>
<evidence type="ECO:0000256" key="3">
    <source>
        <dbReference type="ARBA" id="ARBA00022741"/>
    </source>
</evidence>
<dbReference type="InterPro" id="IPR012094">
    <property type="entry name" value="tRNA_Ile_lys_synt"/>
</dbReference>
<evidence type="ECO:0000256" key="5">
    <source>
        <dbReference type="ARBA" id="ARBA00048539"/>
    </source>
</evidence>
<dbReference type="Gene3D" id="3.40.50.620">
    <property type="entry name" value="HUPs"/>
    <property type="match status" value="1"/>
</dbReference>
<feature type="domain" description="tRNA(Ile)-lysidine/2-thiocytidine synthase N-terminal" evidence="7">
    <location>
        <begin position="20"/>
        <end position="193"/>
    </location>
</feature>
<dbReference type="GO" id="GO:0032267">
    <property type="term" value="F:tRNA(Ile)-lysidine synthase activity"/>
    <property type="evidence" value="ECO:0007669"/>
    <property type="project" value="UniProtKB-EC"/>
</dbReference>
<proteinExistence type="inferred from homology"/>
<gene>
    <name evidence="6 8" type="primary">tilS</name>
    <name evidence="8" type="ORF">D1114_01480</name>
</gene>
<comment type="function">
    <text evidence="6">Ligates lysine onto the cytidine present at position 34 of the AUA codon-specific tRNA(Ile) that contains the anticodon CAU, in an ATP-dependent manner. Cytidine is converted to lysidine, thus changing the amino acid specificity of the tRNA from methionine to isoleucine.</text>
</comment>
<dbReference type="EMBL" id="QWGP01000001">
    <property type="protein sequence ID" value="RHZ98786.1"/>
    <property type="molecule type" value="Genomic_DNA"/>
</dbReference>
<dbReference type="EC" id="6.3.4.19" evidence="6"/>